<accession>A0A0B5D352</accession>
<sequence length="323" mass="37514">MQYDKPWLTVDAQVDRLLEQNLQVDDRARARLVLEAIGYYRLIGYLYPYRVFEEHVDADGEIHRRASGVFRPGTTLAHAEEIIDFDRELRLLFLDGLERIEVALRMRLGYVLGRISAFAYEDPDNFIESFSMPSPDPGEPSKHAQWLRGVRERQADSDEWFVRHFRRKYDDRMPVWALTEILELGQLSVLYRAMRREDAEEVAAAFGIPTKAMMGSWLASLSYVRNLAAHQARLFNRRLLYTPPRPKLGQIPVLDHLRDSDDRKFSTYNALAVVAYLMRSIDPSVNWSATAAELLRRFPTSFALTVESLGAPAYWEQLELWRS</sequence>
<dbReference type="Pfam" id="PF07751">
    <property type="entry name" value="Abi_2"/>
    <property type="match status" value="1"/>
</dbReference>
<organism evidence="1 2">
    <name type="scientific">Corynebacterium humireducens NBRC 106098 = DSM 45392</name>
    <dbReference type="NCBI Taxonomy" id="1223515"/>
    <lineage>
        <taxon>Bacteria</taxon>
        <taxon>Bacillati</taxon>
        <taxon>Actinomycetota</taxon>
        <taxon>Actinomycetes</taxon>
        <taxon>Mycobacteriales</taxon>
        <taxon>Corynebacteriaceae</taxon>
        <taxon>Corynebacterium</taxon>
    </lineage>
</organism>
<dbReference type="HOGENOM" id="CLU_044962_2_1_11"/>
<dbReference type="InterPro" id="IPR011664">
    <property type="entry name" value="Abi_system_AbiD/AbiF-like"/>
</dbReference>
<proteinExistence type="predicted"/>
<dbReference type="OrthoDB" id="5363652at2"/>
<dbReference type="AlphaFoldDB" id="A0A0B5D352"/>
<evidence type="ECO:0000313" key="1">
    <source>
        <dbReference type="EMBL" id="AJE33196.1"/>
    </source>
</evidence>
<name>A0A0B5D352_9CORY</name>
<gene>
    <name evidence="1" type="ORF">B842_06735</name>
</gene>
<keyword evidence="2" id="KW-1185">Reference proteome</keyword>
<reference evidence="1 2" key="1">
    <citation type="submission" date="2013-04" db="EMBL/GenBank/DDBJ databases">
        <title>Complete genome sequence of Corynebacterium humireducens DSM 45392(T), isolated from a wastewater-fed microbial fuel cell.</title>
        <authorList>
            <person name="Ruckert C."/>
            <person name="Albersmeier A."/>
            <person name="Kalinowski J."/>
        </authorList>
    </citation>
    <scope>NUCLEOTIDE SEQUENCE [LARGE SCALE GENOMIC DNA]</scope>
    <source>
        <strain evidence="2">MFC-5</strain>
    </source>
</reference>
<evidence type="ECO:0000313" key="2">
    <source>
        <dbReference type="Proteomes" id="UP000031524"/>
    </source>
</evidence>
<protein>
    <submittedName>
        <fullName evidence="1">Abortive infection bacteriophage resistance protein</fullName>
    </submittedName>
</protein>
<dbReference type="KEGG" id="chm:B842_06735"/>
<dbReference type="Proteomes" id="UP000031524">
    <property type="component" value="Chromosome"/>
</dbReference>
<dbReference type="RefSeq" id="WP_040085852.1">
    <property type="nucleotide sequence ID" value="NZ_BCSU01000021.1"/>
</dbReference>
<dbReference type="EMBL" id="CP005286">
    <property type="protein sequence ID" value="AJE33196.1"/>
    <property type="molecule type" value="Genomic_DNA"/>
</dbReference>